<dbReference type="InterPro" id="IPR013230">
    <property type="entry name" value="Peptidase_M15A_C"/>
</dbReference>
<evidence type="ECO:0000313" key="3">
    <source>
        <dbReference type="EMBL" id="MDT8900837.1"/>
    </source>
</evidence>
<feature type="domain" description="Peptidase M15A C-terminal" evidence="2">
    <location>
        <begin position="242"/>
        <end position="315"/>
    </location>
</feature>
<evidence type="ECO:0000256" key="1">
    <source>
        <dbReference type="SAM" id="MobiDB-lite"/>
    </source>
</evidence>
<evidence type="ECO:0000259" key="2">
    <source>
        <dbReference type="Pfam" id="PF08291"/>
    </source>
</evidence>
<dbReference type="GO" id="GO:0004180">
    <property type="term" value="F:carboxypeptidase activity"/>
    <property type="evidence" value="ECO:0007669"/>
    <property type="project" value="UniProtKB-KW"/>
</dbReference>
<sequence length="343" mass="38902">MASREEEYIRRMKARGYVPTLAGMDEEDIEWELSKMEEAERRREAPSQPLRTVYRPVDPGLKARILRQFGQPYDESAIPKGQEFYLNGWDNGDEDDTLVEQNRRMERAPLRNGAMGREEPDPWSKAWKLDWGEEGRPEEKARTMEWQWGRDEPGLVSRGGVDRPLSYGPSGHDMGTGSYKTNEADANPYAGGYANGGAEGDMLFEVTGVKPMEKGKKTAQEPPAGVKLWAEENPDWNNLQPQMKNTTTSFVGEVNKEFGTKKTPWITSGYRSPELNATLPEASPNSWHLEGLAVDINLDDYTAEERAKIEEMARKRFGEVYWHRGTGWHLHIGNPLEPRGEAG</sequence>
<dbReference type="Gene3D" id="3.30.1380.10">
    <property type="match status" value="1"/>
</dbReference>
<evidence type="ECO:0000313" key="4">
    <source>
        <dbReference type="Proteomes" id="UP001254848"/>
    </source>
</evidence>
<organism evidence="3 4">
    <name type="scientific">Anaeroselena agilis</name>
    <dbReference type="NCBI Taxonomy" id="3063788"/>
    <lineage>
        <taxon>Bacteria</taxon>
        <taxon>Bacillati</taxon>
        <taxon>Bacillota</taxon>
        <taxon>Negativicutes</taxon>
        <taxon>Acetonemataceae</taxon>
        <taxon>Anaeroselena</taxon>
    </lineage>
</organism>
<dbReference type="RefSeq" id="WP_413779370.1">
    <property type="nucleotide sequence ID" value="NZ_JAUOZS010000001.1"/>
</dbReference>
<keyword evidence="3" id="KW-0645">Protease</keyword>
<proteinExistence type="predicted"/>
<keyword evidence="3" id="KW-0121">Carboxypeptidase</keyword>
<accession>A0ABU3NVI9</accession>
<gene>
    <name evidence="3" type="ORF">Q4T40_06245</name>
</gene>
<keyword evidence="3" id="KW-0378">Hydrolase</keyword>
<comment type="caution">
    <text evidence="3">The sequence shown here is derived from an EMBL/GenBank/DDBJ whole genome shotgun (WGS) entry which is preliminary data.</text>
</comment>
<reference evidence="3 4" key="1">
    <citation type="submission" date="2023-07" db="EMBL/GenBank/DDBJ databases">
        <title>The novel representative of Negativicutes class, Anaeroselena agilis gen. nov. sp. nov.</title>
        <authorList>
            <person name="Prokofeva M.I."/>
            <person name="Elcheninov A.G."/>
            <person name="Klyukina A."/>
            <person name="Kublanov I.V."/>
            <person name="Frolov E.N."/>
            <person name="Podosokorskaya O.A."/>
        </authorList>
    </citation>
    <scope>NUCLEOTIDE SEQUENCE [LARGE SCALE GENOMIC DNA]</scope>
    <source>
        <strain evidence="3 4">4137-cl</strain>
    </source>
</reference>
<feature type="region of interest" description="Disordered" evidence="1">
    <location>
        <begin position="151"/>
        <end position="176"/>
    </location>
</feature>
<dbReference type="SUPFAM" id="SSF55166">
    <property type="entry name" value="Hedgehog/DD-peptidase"/>
    <property type="match status" value="1"/>
</dbReference>
<name>A0ABU3NVI9_9FIRM</name>
<dbReference type="Proteomes" id="UP001254848">
    <property type="component" value="Unassembled WGS sequence"/>
</dbReference>
<dbReference type="Pfam" id="PF08291">
    <property type="entry name" value="Peptidase_M15_3"/>
    <property type="match status" value="1"/>
</dbReference>
<protein>
    <submittedName>
        <fullName evidence="3">D-Ala-D-Ala carboxypeptidase family metallohydrolase</fullName>
    </submittedName>
</protein>
<dbReference type="EMBL" id="JAUOZS010000001">
    <property type="protein sequence ID" value="MDT8900837.1"/>
    <property type="molecule type" value="Genomic_DNA"/>
</dbReference>
<dbReference type="InterPro" id="IPR009045">
    <property type="entry name" value="Zn_M74/Hedgehog-like"/>
</dbReference>
<keyword evidence="4" id="KW-1185">Reference proteome</keyword>